<evidence type="ECO:0000256" key="1">
    <source>
        <dbReference type="SAM" id="Coils"/>
    </source>
</evidence>
<evidence type="ECO:0000259" key="2">
    <source>
        <dbReference type="Pfam" id="PF01548"/>
    </source>
</evidence>
<dbReference type="EMBL" id="AAOA02000003">
    <property type="protein sequence ID" value="EAQ96120.1"/>
    <property type="molecule type" value="Genomic_DNA"/>
</dbReference>
<proteinExistence type="predicted"/>
<protein>
    <submittedName>
        <fullName evidence="4">Transposase</fullName>
    </submittedName>
</protein>
<dbReference type="PANTHER" id="PTHR33055">
    <property type="entry name" value="TRANSPOSASE FOR INSERTION SEQUENCE ELEMENT IS1111A"/>
    <property type="match status" value="1"/>
</dbReference>
<feature type="coiled-coil region" evidence="1">
    <location>
        <begin position="130"/>
        <end position="164"/>
    </location>
</feature>
<keyword evidence="1" id="KW-0175">Coiled coil</keyword>
<dbReference type="eggNOG" id="COG3547">
    <property type="taxonomic scope" value="Bacteria"/>
</dbReference>
<reference evidence="4 5" key="1">
    <citation type="journal article" date="2007" name="Proc. Natl. Acad. Sci. U.S.A.">
        <title>Characterization of a marine gammaproteobacterium capable of aerobic anoxygenic photosynthesis.</title>
        <authorList>
            <person name="Fuchs B.M."/>
            <person name="Spring S."/>
            <person name="Teeling H."/>
            <person name="Quast C."/>
            <person name="Wulf J."/>
            <person name="Schattenhofer M."/>
            <person name="Yan S."/>
            <person name="Ferriera S."/>
            <person name="Johnson J."/>
            <person name="Glockner F.O."/>
            <person name="Amann R."/>
        </authorList>
    </citation>
    <scope>NUCLEOTIDE SEQUENCE [LARGE SCALE GENOMIC DNA]</scope>
    <source>
        <strain evidence="4">KT71</strain>
    </source>
</reference>
<evidence type="ECO:0000313" key="4">
    <source>
        <dbReference type="EMBL" id="EAQ96120.1"/>
    </source>
</evidence>
<dbReference type="NCBIfam" id="NF033542">
    <property type="entry name" value="transpos_IS110"/>
    <property type="match status" value="1"/>
</dbReference>
<feature type="domain" description="Transposase IS116/IS110/IS902 C-terminal" evidence="3">
    <location>
        <begin position="161"/>
        <end position="243"/>
    </location>
</feature>
<dbReference type="GO" id="GO:0006313">
    <property type="term" value="P:DNA transposition"/>
    <property type="evidence" value="ECO:0007669"/>
    <property type="project" value="InterPro"/>
</dbReference>
<dbReference type="GO" id="GO:0003677">
    <property type="term" value="F:DNA binding"/>
    <property type="evidence" value="ECO:0007669"/>
    <property type="project" value="InterPro"/>
</dbReference>
<dbReference type="Pfam" id="PF02371">
    <property type="entry name" value="Transposase_20"/>
    <property type="match status" value="1"/>
</dbReference>
<evidence type="ECO:0000313" key="5">
    <source>
        <dbReference type="Proteomes" id="UP000019205"/>
    </source>
</evidence>
<reference evidence="4 5" key="2">
    <citation type="journal article" date="2009" name="PLoS ONE">
        <title>The photosynthetic apparatus and its regulation in the aerobic gammaproteobacterium Congregibacter litoralis gen. nov., sp. nov.</title>
        <authorList>
            <person name="Spring S."/>
            <person name="Lunsdorf H."/>
            <person name="Fuchs B.M."/>
            <person name="Tindall B.J."/>
        </authorList>
    </citation>
    <scope>NUCLEOTIDE SEQUENCE [LARGE SCALE GENOMIC DNA]</scope>
    <source>
        <strain evidence="4">KT71</strain>
    </source>
</reference>
<dbReference type="STRING" id="314285.KT71_08690"/>
<comment type="caution">
    <text evidence="4">The sequence shown here is derived from an EMBL/GenBank/DDBJ whole genome shotgun (WGS) entry which is preliminary data.</text>
</comment>
<dbReference type="PANTHER" id="PTHR33055:SF3">
    <property type="entry name" value="PUTATIVE TRANSPOSASE FOR IS117-RELATED"/>
    <property type="match status" value="1"/>
</dbReference>
<accession>A4AD67</accession>
<feature type="domain" description="Transposase IS110-like N-terminal" evidence="2">
    <location>
        <begin position="10"/>
        <end position="93"/>
    </location>
</feature>
<sequence>MEACGGANYWARVFQGNGHSVKLISPQFVKPFVKTNKNDANDAEAIVEAASRPSMNFVPIKQVEQQDIQSIHRIRTRVVKNRTALINEIRGLCVEYGVVLRPGAASVKSSLCAAIADSDNELTPSSRESMQGLYEELVDIEVRVKNLDSRIRQLCRQNERCQRILKVPGVGELTATAIVAAVPDPKEFRNGRHMSAWLGLVPRQSSSGDKRVLLGISKRGDRYLRTLLIHGARAVLSHYKDKDNDYTRWVGRKKATLSHNKAAVALANKNARIIWSMLATGESFNYGQHATAA</sequence>
<name>A4AD67_9GAMM</name>
<organism evidence="4 5">
    <name type="scientific">Congregibacter litoralis KT71</name>
    <dbReference type="NCBI Taxonomy" id="314285"/>
    <lineage>
        <taxon>Bacteria</taxon>
        <taxon>Pseudomonadati</taxon>
        <taxon>Pseudomonadota</taxon>
        <taxon>Gammaproteobacteria</taxon>
        <taxon>Cellvibrionales</taxon>
        <taxon>Halieaceae</taxon>
        <taxon>Congregibacter</taxon>
    </lineage>
</organism>
<dbReference type="InterPro" id="IPR002525">
    <property type="entry name" value="Transp_IS110-like_N"/>
</dbReference>
<dbReference type="InterPro" id="IPR047650">
    <property type="entry name" value="Transpos_IS110"/>
</dbReference>
<dbReference type="Proteomes" id="UP000019205">
    <property type="component" value="Chromosome"/>
</dbReference>
<dbReference type="GO" id="GO:0004803">
    <property type="term" value="F:transposase activity"/>
    <property type="evidence" value="ECO:0007669"/>
    <property type="project" value="InterPro"/>
</dbReference>
<dbReference type="AlphaFoldDB" id="A4AD67"/>
<evidence type="ECO:0000259" key="3">
    <source>
        <dbReference type="Pfam" id="PF02371"/>
    </source>
</evidence>
<dbReference type="InterPro" id="IPR003346">
    <property type="entry name" value="Transposase_20"/>
</dbReference>
<dbReference type="HOGENOM" id="CLU_036902_3_1_6"/>
<dbReference type="Pfam" id="PF01548">
    <property type="entry name" value="DEDD_Tnp_IS110"/>
    <property type="match status" value="1"/>
</dbReference>
<gene>
    <name evidence="4" type="ORF">KT71_08690</name>
</gene>
<keyword evidence="5" id="KW-1185">Reference proteome</keyword>